<reference evidence="1" key="1">
    <citation type="submission" date="2020-06" db="EMBL/GenBank/DDBJ databases">
        <title>Draft genome of Bugula neritina, a colonial animal packing powerful symbionts and potential medicines.</title>
        <authorList>
            <person name="Rayko M."/>
        </authorList>
    </citation>
    <scope>NUCLEOTIDE SEQUENCE [LARGE SCALE GENOMIC DNA]</scope>
    <source>
        <strain evidence="1">Kwan_BN1</strain>
    </source>
</reference>
<sequence>MLGLSLEVSLGIAVDDAPVGETGQMTLVETAQREAASPVILVATTITDEVGDGETKAPGDIENDLSIEETGRPARIDVSSVAGSGTKCESAQRQAASRAIGWDIFHKIVPKRGLDIEAEIDITVLVIIIEHPATVRGAALNLAPDATIR</sequence>
<name>A0A7J7KKI2_BUGNE</name>
<accession>A0A7J7KKI2</accession>
<keyword evidence="2" id="KW-1185">Reference proteome</keyword>
<protein>
    <submittedName>
        <fullName evidence="1">Uncharacterized protein</fullName>
    </submittedName>
</protein>
<organism evidence="1 2">
    <name type="scientific">Bugula neritina</name>
    <name type="common">Brown bryozoan</name>
    <name type="synonym">Sertularia neritina</name>
    <dbReference type="NCBI Taxonomy" id="10212"/>
    <lineage>
        <taxon>Eukaryota</taxon>
        <taxon>Metazoa</taxon>
        <taxon>Spiralia</taxon>
        <taxon>Lophotrochozoa</taxon>
        <taxon>Bryozoa</taxon>
        <taxon>Gymnolaemata</taxon>
        <taxon>Cheilostomatida</taxon>
        <taxon>Flustrina</taxon>
        <taxon>Buguloidea</taxon>
        <taxon>Bugulidae</taxon>
        <taxon>Bugula</taxon>
    </lineage>
</organism>
<comment type="caution">
    <text evidence="1">The sequence shown here is derived from an EMBL/GenBank/DDBJ whole genome shotgun (WGS) entry which is preliminary data.</text>
</comment>
<gene>
    <name evidence="1" type="ORF">EB796_002884</name>
</gene>
<evidence type="ECO:0000313" key="1">
    <source>
        <dbReference type="EMBL" id="KAF6038805.1"/>
    </source>
</evidence>
<dbReference type="EMBL" id="VXIV02000348">
    <property type="protein sequence ID" value="KAF6038805.1"/>
    <property type="molecule type" value="Genomic_DNA"/>
</dbReference>
<dbReference type="Proteomes" id="UP000593567">
    <property type="component" value="Unassembled WGS sequence"/>
</dbReference>
<dbReference type="AlphaFoldDB" id="A0A7J7KKI2"/>
<evidence type="ECO:0000313" key="2">
    <source>
        <dbReference type="Proteomes" id="UP000593567"/>
    </source>
</evidence>
<proteinExistence type="predicted"/>